<dbReference type="InterPro" id="IPR052354">
    <property type="entry name" value="Cell_Wall_Dynamics_Protein"/>
</dbReference>
<dbReference type="PANTHER" id="PTHR34408:SF1">
    <property type="entry name" value="GLYCOSYL HYDROLASE FAMILY 19 DOMAIN-CONTAINING PROTEIN HI_1415"/>
    <property type="match status" value="1"/>
</dbReference>
<dbReference type="PANTHER" id="PTHR34408">
    <property type="entry name" value="FAMILY PROTEIN, PUTATIVE-RELATED"/>
    <property type="match status" value="1"/>
</dbReference>
<proteinExistence type="predicted"/>
<feature type="domain" description="SH3b" evidence="1">
    <location>
        <begin position="735"/>
        <end position="798"/>
    </location>
</feature>
<evidence type="ECO:0000313" key="2">
    <source>
        <dbReference type="EMBL" id="KSU50014.1"/>
    </source>
</evidence>
<sequence>MNTTSISKPLKVFASLLIVFSIILSSLPIVNAATTKVTAYRLSADTDLYDKTTSSRKRLLTIKTGTVVSSAYDAGSYKKVTYGGKTGYVASKYLVLYEKKQTISGQRYIVSTNTAIKNAARTTATTIGTLQSKDVYYTTQRITDPYGKTWYRLNYAGKTGYVPSGATPVSYQKIANETSRTTDTYTLHTYAGTGYPKVESIPVGTNVEVVGKIDGWYSVRHGKNSGYMHRDAFLQVSKQSVKTIPTTRVLLKKSVEIKASASSTSKTIASLKTGDAYYTTTLATDSRGSTWHKIKKDGQTGYLLANQGTIVNYESLKNVSFVTTAKTTLRSYAGSSYAGIKSIPAGAKPLVSGRIGTWYRVTYDGVTGYASASTFKTAALVQTISGTRFAVTSSTDILVAPEADAFKIATLQEGDIYYTTRLVTLGSKKWYQIKKDGKTGYIAYGTGEKVSYQADAVTMKTTDAIGLKSYAGVSYASIKSIPSGTKVSVTGSINEWYRVTYAGKIGYVHQDDLNEYIVTSTISAARYVLNTSIDVKTTYQADADTWKTLKSGDVYYTTRLVTNGHGQSWHRISVDGKTGYIRANQGSPISYRKISAHRYKTVQTTSLKSYAGPTYSEVSSLTKGTVVQVNGSIGTWMNVSVNGKTGYIDGALLTPYTETKKISGARFLANENLIIRNSPLEEATALTTLAKGNVYYTTSLITSHTNKQWHKVTINGKTGYVDTNASTSKIDYVSKDSLYVRATSPTPLRSYVGSSYQVVTTIPSNVVVNVTGQIGQWYKISYQGKSGYAYNGTLVTTSSKLNVYNSIATPYTFDNFISTQMKLNPSPQTDLYKNKMMYVSSMYVRFGGSEDPVNGTLATVSSTTPLNIRSGAATDSHIYGQFQPKQMIKVYQRIGDFYTTYPRVYTSSTGYWTLGWLNALESDVRNVADPLKVSRSSKEFFQFLDLSKTTGASAATLDKIISTKGIFGKCTTGSCGQAFIDAGTAFSVNEIYLISHALLETGNGTSTLANGVMWNGKMVYNMYGIGAIDSDPINGGARTAYEKGWFTPEAAIMGGAEFIGTQYIHHAYNQNTLYKMRWNPMNPGRHQYATDMGWAAKQTTRIYDLYQQMDSYTAVFDIPVFAR</sequence>
<dbReference type="InterPro" id="IPR002901">
    <property type="entry name" value="MGlyc_endo_b_GlcNAc-like_dom"/>
</dbReference>
<feature type="domain" description="SH3b" evidence="1">
    <location>
        <begin position="454"/>
        <end position="517"/>
    </location>
</feature>
<dbReference type="Pfam" id="PF01832">
    <property type="entry name" value="Glucosaminidase"/>
    <property type="match status" value="1"/>
</dbReference>
<protein>
    <submittedName>
        <fullName evidence="2">Mannosyl-glycoprotein endo-beta-N-acetylglucosamidase</fullName>
    </submittedName>
</protein>
<dbReference type="OrthoDB" id="9816557at2"/>
<organism evidence="2 3">
    <name type="scientific">Exiguobacterium indicum</name>
    <dbReference type="NCBI Taxonomy" id="296995"/>
    <lineage>
        <taxon>Bacteria</taxon>
        <taxon>Bacillati</taxon>
        <taxon>Bacillota</taxon>
        <taxon>Bacilli</taxon>
        <taxon>Bacillales</taxon>
        <taxon>Bacillales Family XII. Incertae Sedis</taxon>
        <taxon>Exiguobacterium</taxon>
    </lineage>
</organism>
<dbReference type="Proteomes" id="UP000053797">
    <property type="component" value="Unassembled WGS sequence"/>
</dbReference>
<comment type="caution">
    <text evidence="2">The sequence shown here is derived from an EMBL/GenBank/DDBJ whole genome shotgun (WGS) entry which is preliminary data.</text>
</comment>
<dbReference type="SMART" id="SM00287">
    <property type="entry name" value="SH3b"/>
    <property type="match status" value="11"/>
</dbReference>
<dbReference type="Pfam" id="PF08239">
    <property type="entry name" value="SH3_3"/>
    <property type="match status" value="2"/>
</dbReference>
<evidence type="ECO:0000313" key="3">
    <source>
        <dbReference type="Proteomes" id="UP000053797"/>
    </source>
</evidence>
<accession>A0A0V8GIB2</accession>
<dbReference type="EMBL" id="LNQL01000001">
    <property type="protein sequence ID" value="KSU50014.1"/>
    <property type="molecule type" value="Genomic_DNA"/>
</dbReference>
<dbReference type="GO" id="GO:0004040">
    <property type="term" value="F:amidase activity"/>
    <property type="evidence" value="ECO:0007669"/>
    <property type="project" value="InterPro"/>
</dbReference>
<reference evidence="2 3" key="1">
    <citation type="journal article" date="2015" name="Int. J. Syst. Evol. Microbiol.">
        <title>Exiguobacterium enclense sp. nov., isolated from sediment.</title>
        <authorList>
            <person name="Dastager S.G."/>
            <person name="Mawlankar R."/>
            <person name="Sonalkar V.V."/>
            <person name="Thorat M.N."/>
            <person name="Mual P."/>
            <person name="Verma A."/>
            <person name="Krishnamurthi S."/>
            <person name="Tang S.K."/>
            <person name="Li W.J."/>
        </authorList>
    </citation>
    <scope>NUCLEOTIDE SEQUENCE [LARGE SCALE GENOMIC DNA]</scope>
    <source>
        <strain evidence="2 3">NIO-1109</strain>
    </source>
</reference>
<gene>
    <name evidence="2" type="ORF">AS033_01185</name>
</gene>
<evidence type="ECO:0000259" key="1">
    <source>
        <dbReference type="PROSITE" id="PS51781"/>
    </source>
</evidence>
<dbReference type="Gene3D" id="1.10.530.10">
    <property type="match status" value="1"/>
</dbReference>
<dbReference type="InterPro" id="IPR003646">
    <property type="entry name" value="SH3-like_bac-type"/>
</dbReference>
<name>A0A0V8GIB2_9BACL</name>
<dbReference type="AlphaFoldDB" id="A0A0V8GIB2"/>
<dbReference type="SMART" id="SM00047">
    <property type="entry name" value="LYZ2"/>
    <property type="match status" value="1"/>
</dbReference>
<dbReference type="Gene3D" id="2.30.30.40">
    <property type="entry name" value="SH3 Domains"/>
    <property type="match status" value="8"/>
</dbReference>
<dbReference type="PROSITE" id="PS51781">
    <property type="entry name" value="SH3B"/>
    <property type="match status" value="2"/>
</dbReference>
<dbReference type="RefSeq" id="WP_058264619.1">
    <property type="nucleotide sequence ID" value="NZ_FMYN01000001.1"/>
</dbReference>